<proteinExistence type="predicted"/>
<evidence type="ECO:0000313" key="1">
    <source>
        <dbReference type="EMBL" id="MBE0349058.1"/>
    </source>
</evidence>
<accession>A0A8I0N0U3</accession>
<name>A0A8I0N0U3_9GAMM</name>
<protein>
    <submittedName>
        <fullName evidence="1">Uncharacterized protein</fullName>
    </submittedName>
</protein>
<dbReference type="Proteomes" id="UP000660708">
    <property type="component" value="Unassembled WGS sequence"/>
</dbReference>
<comment type="caution">
    <text evidence="1">The sequence shown here is derived from an EMBL/GenBank/DDBJ whole genome shotgun (WGS) entry which is preliminary data.</text>
</comment>
<keyword evidence="2" id="KW-1185">Reference proteome</keyword>
<reference evidence="1 2" key="1">
    <citation type="submission" date="2015-06" db="EMBL/GenBank/DDBJ databases">
        <title>Genome sequence of Pseudoalteromonas peptidolytica.</title>
        <authorList>
            <person name="Xie B.-B."/>
            <person name="Rong J.-C."/>
            <person name="Qin Q.-L."/>
            <person name="Zhang Y.-Z."/>
        </authorList>
    </citation>
    <scope>NUCLEOTIDE SEQUENCE [LARGE SCALE GENOMIC DNA]</scope>
    <source>
        <strain evidence="1 2">F12-50-A1</strain>
    </source>
</reference>
<dbReference type="EMBL" id="AQHF01000034">
    <property type="protein sequence ID" value="MBE0349058.1"/>
    <property type="molecule type" value="Genomic_DNA"/>
</dbReference>
<gene>
    <name evidence="1" type="ORF">PPEP_b0956</name>
</gene>
<organism evidence="1 2">
    <name type="scientific">Pseudoalteromonas peptidolytica F12-50-A1</name>
    <dbReference type="NCBI Taxonomy" id="1315280"/>
    <lineage>
        <taxon>Bacteria</taxon>
        <taxon>Pseudomonadati</taxon>
        <taxon>Pseudomonadota</taxon>
        <taxon>Gammaproteobacteria</taxon>
        <taxon>Alteromonadales</taxon>
        <taxon>Pseudoalteromonadaceae</taxon>
        <taxon>Pseudoalteromonas</taxon>
    </lineage>
</organism>
<sequence length="51" mass="6093">MRLIRCLVSIRSIKFFPWLFGNVGKLRVANTTLFLEDGLPDHWYREQDVKL</sequence>
<evidence type="ECO:0000313" key="2">
    <source>
        <dbReference type="Proteomes" id="UP000660708"/>
    </source>
</evidence>
<dbReference type="AlphaFoldDB" id="A0A8I0N0U3"/>